<feature type="domain" description="VWFA" evidence="4">
    <location>
        <begin position="95"/>
        <end position="283"/>
    </location>
</feature>
<feature type="compositionally biased region" description="Polar residues" evidence="2">
    <location>
        <begin position="529"/>
        <end position="539"/>
    </location>
</feature>
<feature type="region of interest" description="Disordered" evidence="2">
    <location>
        <begin position="420"/>
        <end position="579"/>
    </location>
</feature>
<dbReference type="Proteomes" id="UP001605261">
    <property type="component" value="Unassembled WGS sequence"/>
</dbReference>
<dbReference type="SMART" id="SM00327">
    <property type="entry name" value="VWA"/>
    <property type="match status" value="1"/>
</dbReference>
<feature type="repeat" description="TPR" evidence="1">
    <location>
        <begin position="382"/>
        <end position="415"/>
    </location>
</feature>
<accession>A0ABW7CTC3</accession>
<dbReference type="InterPro" id="IPR036465">
    <property type="entry name" value="vWFA_dom_sf"/>
</dbReference>
<name>A0ABW7CTC3_9GAMM</name>
<protein>
    <submittedName>
        <fullName evidence="5">VWA domain-containing protein</fullName>
    </submittedName>
</protein>
<dbReference type="Pfam" id="PF13519">
    <property type="entry name" value="VWA_2"/>
    <property type="match status" value="1"/>
</dbReference>
<evidence type="ECO:0000259" key="4">
    <source>
        <dbReference type="PROSITE" id="PS50234"/>
    </source>
</evidence>
<feature type="transmembrane region" description="Helical" evidence="3">
    <location>
        <begin position="59"/>
        <end position="82"/>
    </location>
</feature>
<dbReference type="EMBL" id="JBHGCJ010000001">
    <property type="protein sequence ID" value="MFG6108196.1"/>
    <property type="molecule type" value="Genomic_DNA"/>
</dbReference>
<dbReference type="Gene3D" id="3.40.50.410">
    <property type="entry name" value="von Willebrand factor, type A domain"/>
    <property type="match status" value="1"/>
</dbReference>
<keyword evidence="3" id="KW-0812">Transmembrane</keyword>
<feature type="compositionally biased region" description="Basic and acidic residues" evidence="2">
    <location>
        <begin position="567"/>
        <end position="579"/>
    </location>
</feature>
<feature type="compositionally biased region" description="Basic and acidic residues" evidence="2">
    <location>
        <begin position="540"/>
        <end position="557"/>
    </location>
</feature>
<dbReference type="PROSITE" id="PS50293">
    <property type="entry name" value="TPR_REGION"/>
    <property type="match status" value="1"/>
</dbReference>
<feature type="compositionally biased region" description="Low complexity" evidence="2">
    <location>
        <begin position="458"/>
        <end position="473"/>
    </location>
</feature>
<comment type="caution">
    <text evidence="5">The sequence shown here is derived from an EMBL/GenBank/DDBJ whole genome shotgun (WGS) entry which is preliminary data.</text>
</comment>
<keyword evidence="6" id="KW-1185">Reference proteome</keyword>
<dbReference type="SUPFAM" id="SSF48452">
    <property type="entry name" value="TPR-like"/>
    <property type="match status" value="1"/>
</dbReference>
<dbReference type="PROSITE" id="PS50005">
    <property type="entry name" value="TPR"/>
    <property type="match status" value="1"/>
</dbReference>
<dbReference type="InterPro" id="IPR019734">
    <property type="entry name" value="TPR_rpt"/>
</dbReference>
<gene>
    <name evidence="5" type="ORF">ACEU0G_001670</name>
</gene>
<dbReference type="InterPro" id="IPR002035">
    <property type="entry name" value="VWF_A"/>
</dbReference>
<sequence length="579" mass="62008">MNIDWTALHLVRPQALWALLALPLIAALWYWRRRRGSAWHGAVDAHLLRHLLVAGGQRAWGGLVLLMLGWTLAVLALAGPSWRQVAQPLWQSPSPLVVALDLSTRITATDLPPSRLLQARAKLATLLRERQGGEVALLAYADDAYTVAPLTADAANVALYLDALGPDVMPRDGQRAERALDAAVLLLQQSGAHDGDILLLTDRADAAATPAAAAARRQGIRVSVLGLGTPAGAAYRSGDGQIAQARLEEASLQSIASAGGGRYVRIASDDADLKQLGVLTPTLSQADRRDGDGLAWRDEGFWLLPPLMLLALWAFRRRGLAMALVLCTALPLAAPAPVYAAEGTWWQRADQATQERLGAGVDAYRKGDFKAAQQQFDGIDTATGWYNLGNALARQGQYDAAIAAYDKALQRSPGMADAVANRAAVEAARRRKPPSPPQGKDGQPAKTPPSSGQGGQPGQDQAPPKQQGKQDPGQAPPTPGQSPGTPQEAKGESGQPNPAAQAQADAAQRQRMQQALQRQDTPGKAGQDTAAQRQAAETPQQREQRQAVEAWMRRVPDDPGSLLRAKFQLENERRKREGR</sequence>
<feature type="transmembrane region" description="Helical" evidence="3">
    <location>
        <begin position="15"/>
        <end position="31"/>
    </location>
</feature>
<dbReference type="InterPro" id="IPR011990">
    <property type="entry name" value="TPR-like_helical_dom_sf"/>
</dbReference>
<reference evidence="5 6" key="1">
    <citation type="submission" date="2024-09" db="EMBL/GenBank/DDBJ databases">
        <authorList>
            <consortium name="All-Russian atlas of soil microorganisms"/>
            <consortium name="as a basis for the search for new antimicrobial producers and enzymes with unique properties"/>
            <person name="Sokolova E.A."/>
            <person name="Voronina E.N."/>
        </authorList>
    </citation>
    <scope>NUCLEOTIDE SEQUENCE [LARGE SCALE GENOMIC DNA]</scope>
    <source>
        <strain evidence="5 6">AF-22b-331.1</strain>
    </source>
</reference>
<dbReference type="Gene3D" id="1.25.40.10">
    <property type="entry name" value="Tetratricopeptide repeat domain"/>
    <property type="match status" value="1"/>
</dbReference>
<evidence type="ECO:0000256" key="1">
    <source>
        <dbReference type="PROSITE-ProRule" id="PRU00339"/>
    </source>
</evidence>
<evidence type="ECO:0000256" key="2">
    <source>
        <dbReference type="SAM" id="MobiDB-lite"/>
    </source>
</evidence>
<evidence type="ECO:0000256" key="3">
    <source>
        <dbReference type="SAM" id="Phobius"/>
    </source>
</evidence>
<keyword evidence="3" id="KW-0472">Membrane</keyword>
<feature type="compositionally biased region" description="Low complexity" evidence="2">
    <location>
        <begin position="499"/>
        <end position="519"/>
    </location>
</feature>
<dbReference type="SUPFAM" id="SSF53300">
    <property type="entry name" value="vWA-like"/>
    <property type="match status" value="1"/>
</dbReference>
<dbReference type="PANTHER" id="PTHR22550:SF14">
    <property type="entry name" value="VWFA DOMAIN-CONTAINING PROTEIN"/>
    <property type="match status" value="1"/>
</dbReference>
<dbReference type="SMART" id="SM00028">
    <property type="entry name" value="TPR"/>
    <property type="match status" value="1"/>
</dbReference>
<evidence type="ECO:0000313" key="6">
    <source>
        <dbReference type="Proteomes" id="UP001605261"/>
    </source>
</evidence>
<keyword evidence="1" id="KW-0802">TPR repeat</keyword>
<dbReference type="Pfam" id="PF00515">
    <property type="entry name" value="TPR_1"/>
    <property type="match status" value="1"/>
</dbReference>
<dbReference type="RefSeq" id="WP_394161313.1">
    <property type="nucleotide sequence ID" value="NZ_JBHGCJ010000001.1"/>
</dbReference>
<dbReference type="PROSITE" id="PS50234">
    <property type="entry name" value="VWFA"/>
    <property type="match status" value="1"/>
</dbReference>
<dbReference type="PANTHER" id="PTHR22550">
    <property type="entry name" value="SPORE GERMINATION PROTEIN"/>
    <property type="match status" value="1"/>
</dbReference>
<dbReference type="InterPro" id="IPR050768">
    <property type="entry name" value="UPF0353/GerABKA_families"/>
</dbReference>
<evidence type="ECO:0000313" key="5">
    <source>
        <dbReference type="EMBL" id="MFG6108196.1"/>
    </source>
</evidence>
<keyword evidence="3" id="KW-1133">Transmembrane helix</keyword>
<proteinExistence type="predicted"/>
<organism evidence="5 6">
    <name type="scientific">Stenotrophomonas nematodicola</name>
    <dbReference type="NCBI Taxonomy" id="2656746"/>
    <lineage>
        <taxon>Bacteria</taxon>
        <taxon>Pseudomonadati</taxon>
        <taxon>Pseudomonadota</taxon>
        <taxon>Gammaproteobacteria</taxon>
        <taxon>Lysobacterales</taxon>
        <taxon>Lysobacteraceae</taxon>
        <taxon>Stenotrophomonas</taxon>
    </lineage>
</organism>